<evidence type="ECO:0008006" key="3">
    <source>
        <dbReference type="Google" id="ProtNLM"/>
    </source>
</evidence>
<name>A0A6M4J8E0_9MOLU</name>
<dbReference type="InterPro" id="IPR003615">
    <property type="entry name" value="HNH_nuc"/>
</dbReference>
<dbReference type="KEGG" id="mmir:HLA87_00240"/>
<proteinExistence type="predicted"/>
<dbReference type="CDD" id="cd00085">
    <property type="entry name" value="HNHc"/>
    <property type="match status" value="1"/>
</dbReference>
<dbReference type="RefSeq" id="WP_171110780.1">
    <property type="nucleotide sequence ID" value="NZ_CP053096.1"/>
</dbReference>
<dbReference type="Gene3D" id="1.10.30.50">
    <property type="match status" value="1"/>
</dbReference>
<sequence length="119" mass="13795">MALINQKKAMEIWEFWLGNKTEDKDFAGRRIVKSAYNVRNSVCGWNIDHLIPITKGGKTTYGNCYPINIKTNEIKADQTTWTDNNTRWQVQKIEPTEYENSDGSTSLVKTYNYIPIDQD</sequence>
<organism evidence="1 2">
    <name type="scientific">Mycoplasma miroungigenitalium</name>
    <dbReference type="NCBI Taxonomy" id="754515"/>
    <lineage>
        <taxon>Bacteria</taxon>
        <taxon>Bacillati</taxon>
        <taxon>Mycoplasmatota</taxon>
        <taxon>Mollicutes</taxon>
        <taxon>Mycoplasmataceae</taxon>
        <taxon>Mycoplasma</taxon>
    </lineage>
</organism>
<evidence type="ECO:0000313" key="1">
    <source>
        <dbReference type="EMBL" id="QJR43244.1"/>
    </source>
</evidence>
<accession>A0A6M4J8E0</accession>
<gene>
    <name evidence="1" type="ORF">HLA87_00240</name>
</gene>
<reference evidence="1 2" key="1">
    <citation type="submission" date="2020-05" db="EMBL/GenBank/DDBJ databases">
        <title>Novel Mycoplasma species detected in Mirounga angustirostris (northern elephant seal) from the USA.</title>
        <authorList>
            <person name="Volokhov D.V."/>
        </authorList>
    </citation>
    <scope>NUCLEOTIDE SEQUENCE [LARGE SCALE GENOMIC DNA]</scope>
    <source>
        <strain evidence="1 2">Mirounga ES2806-GEN</strain>
    </source>
</reference>
<evidence type="ECO:0000313" key="2">
    <source>
        <dbReference type="Proteomes" id="UP000500686"/>
    </source>
</evidence>
<dbReference type="Proteomes" id="UP000500686">
    <property type="component" value="Chromosome"/>
</dbReference>
<dbReference type="EMBL" id="CP053096">
    <property type="protein sequence ID" value="QJR43244.1"/>
    <property type="molecule type" value="Genomic_DNA"/>
</dbReference>
<keyword evidence="2" id="KW-1185">Reference proteome</keyword>
<protein>
    <recommendedName>
        <fullName evidence="3">HNH nuclease domain-containing protein</fullName>
    </recommendedName>
</protein>
<dbReference type="AlphaFoldDB" id="A0A6M4J8E0"/>